<sequence length="487" mass="56748">MGEDKKKVKICRVCLGSNIKKCMSIFEIYKDYLIFDYVNSIANVKIQKDDGLPDKICFECLLELETAINFKQKCESSNIILQSTQCDHLPESIVEEANTVPDLVIKKEEPLEEPFEYLDEDSHLFNASDLLADASDANLEADDKGFRKSRAIDLNLECHDCGNHFKSKCKLRVHWKKVHLHEALICQVCKRMFKSFKAFHRHRKSGSKSCKVATDIRIEGQGRNRVFHCKECSYKTTRVKDIQTHLVIHSGDRPYLCDLCSRSFTQQSSLQAHKESTHKEYKIQITCQYCGKFVRGRTNVYRHLKTHTDNQHQCQVCSKMLQSKKSLQTHMKRHSGVKQYTCEICAKSFFTGAELCNHKRMIHMKGKYWYYCDTCEFKSMRSEKVRKHKKKHTATNMPCIVCGMFFEQADKLTQHQRMHFGERKYPCPLCEKRFFRKDTVGKHIRAKHKCMVPTLVVEKKVIVKKELPAAPIDELIEIEVSPVIEIK</sequence>
<name>A0ACC0JZT9_CHOFU</name>
<evidence type="ECO:0000313" key="2">
    <source>
        <dbReference type="Proteomes" id="UP001064048"/>
    </source>
</evidence>
<accession>A0ACC0JZT9</accession>
<gene>
    <name evidence="1" type="ORF">MSG28_000109</name>
</gene>
<dbReference type="Proteomes" id="UP001064048">
    <property type="component" value="Chromosome Z"/>
</dbReference>
<keyword evidence="2" id="KW-1185">Reference proteome</keyword>
<proteinExistence type="predicted"/>
<protein>
    <submittedName>
        <fullName evidence="1">Uncharacterized protein</fullName>
    </submittedName>
</protein>
<reference evidence="1 2" key="1">
    <citation type="journal article" date="2022" name="Genome Biol. Evol.">
        <title>The Spruce Budworm Genome: Reconstructing the Evolutionary History of Antifreeze Proteins.</title>
        <authorList>
            <person name="Beliveau C."/>
            <person name="Gagne P."/>
            <person name="Picq S."/>
            <person name="Vernygora O."/>
            <person name="Keeling C.I."/>
            <person name="Pinkney K."/>
            <person name="Doucet D."/>
            <person name="Wen F."/>
            <person name="Johnston J.S."/>
            <person name="Maaroufi H."/>
            <person name="Boyle B."/>
            <person name="Laroche J."/>
            <person name="Dewar K."/>
            <person name="Juretic N."/>
            <person name="Blackburn G."/>
            <person name="Nisole A."/>
            <person name="Brunet B."/>
            <person name="Brandao M."/>
            <person name="Lumley L."/>
            <person name="Duan J."/>
            <person name="Quan G."/>
            <person name="Lucarotti C.J."/>
            <person name="Roe A.D."/>
            <person name="Sperling F.A.H."/>
            <person name="Levesque R.C."/>
            <person name="Cusson M."/>
        </authorList>
    </citation>
    <scope>NUCLEOTIDE SEQUENCE [LARGE SCALE GENOMIC DNA]</scope>
    <source>
        <strain evidence="1">Glfc:IPQL:Cfum</strain>
    </source>
</reference>
<organism evidence="1 2">
    <name type="scientific">Choristoneura fumiferana</name>
    <name type="common">Spruce budworm moth</name>
    <name type="synonym">Archips fumiferana</name>
    <dbReference type="NCBI Taxonomy" id="7141"/>
    <lineage>
        <taxon>Eukaryota</taxon>
        <taxon>Metazoa</taxon>
        <taxon>Ecdysozoa</taxon>
        <taxon>Arthropoda</taxon>
        <taxon>Hexapoda</taxon>
        <taxon>Insecta</taxon>
        <taxon>Pterygota</taxon>
        <taxon>Neoptera</taxon>
        <taxon>Endopterygota</taxon>
        <taxon>Lepidoptera</taxon>
        <taxon>Glossata</taxon>
        <taxon>Ditrysia</taxon>
        <taxon>Tortricoidea</taxon>
        <taxon>Tortricidae</taxon>
        <taxon>Tortricinae</taxon>
        <taxon>Choristoneura</taxon>
    </lineage>
</organism>
<comment type="caution">
    <text evidence="1">The sequence shown here is derived from an EMBL/GenBank/DDBJ whole genome shotgun (WGS) entry which is preliminary data.</text>
</comment>
<dbReference type="EMBL" id="CM046131">
    <property type="protein sequence ID" value="KAI8429473.1"/>
    <property type="molecule type" value="Genomic_DNA"/>
</dbReference>
<evidence type="ECO:0000313" key="1">
    <source>
        <dbReference type="EMBL" id="KAI8429473.1"/>
    </source>
</evidence>